<evidence type="ECO:0000256" key="1">
    <source>
        <dbReference type="ARBA" id="ARBA00023075"/>
    </source>
</evidence>
<dbReference type="CDD" id="cd00207">
    <property type="entry name" value="fer2"/>
    <property type="match status" value="1"/>
</dbReference>
<evidence type="ECO:0000313" key="3">
    <source>
        <dbReference type="EMBL" id="CUA82579.1"/>
    </source>
</evidence>
<dbReference type="GO" id="GO:0051537">
    <property type="term" value="F:2 iron, 2 sulfur cluster binding"/>
    <property type="evidence" value="ECO:0007669"/>
    <property type="project" value="InterPro"/>
</dbReference>
<dbReference type="EMBL" id="CYHB01000001">
    <property type="protein sequence ID" value="CUA82579.1"/>
    <property type="molecule type" value="Genomic_DNA"/>
</dbReference>
<dbReference type="Gene3D" id="3.10.20.30">
    <property type="match status" value="1"/>
</dbReference>
<keyword evidence="4" id="KW-1185">Reference proteome</keyword>
<dbReference type="RefSeq" id="WP_055437846.1">
    <property type="nucleotide sequence ID" value="NZ_CYHB01000001.1"/>
</dbReference>
<proteinExistence type="predicted"/>
<dbReference type="OrthoDB" id="9796486at2"/>
<evidence type="ECO:0000313" key="4">
    <source>
        <dbReference type="Proteomes" id="UP000182598"/>
    </source>
</evidence>
<evidence type="ECO:0000259" key="2">
    <source>
        <dbReference type="PROSITE" id="PS51085"/>
    </source>
</evidence>
<dbReference type="PROSITE" id="PS51085">
    <property type="entry name" value="2FE2S_FER_2"/>
    <property type="match status" value="1"/>
</dbReference>
<feature type="domain" description="2Fe-2S ferredoxin-type" evidence="2">
    <location>
        <begin position="5"/>
        <end position="87"/>
    </location>
</feature>
<dbReference type="NCBIfam" id="NF007985">
    <property type="entry name" value="PRK10713.1"/>
    <property type="match status" value="1"/>
</dbReference>
<gene>
    <name evidence="3" type="ORF">Ga0061064_0108</name>
</gene>
<protein>
    <submittedName>
        <fullName evidence="3">Ferredoxin</fullName>
    </submittedName>
</protein>
<organism evidence="3 4">
    <name type="scientific">Pseudidiomarina woesei</name>
    <dbReference type="NCBI Taxonomy" id="1381080"/>
    <lineage>
        <taxon>Bacteria</taxon>
        <taxon>Pseudomonadati</taxon>
        <taxon>Pseudomonadota</taxon>
        <taxon>Gammaproteobacteria</taxon>
        <taxon>Alteromonadales</taxon>
        <taxon>Idiomarinaceae</taxon>
        <taxon>Pseudidiomarina</taxon>
    </lineage>
</organism>
<dbReference type="InterPro" id="IPR012675">
    <property type="entry name" value="Beta-grasp_dom_sf"/>
</dbReference>
<sequence>MSQVFKVKVNGQHQLTVDASQGNTLLEALEQAGLEPHYHCRNGFCGACRVQLTSGDVTYINDPLAFIRPGDCLACCCVPASDIEINQ</sequence>
<dbReference type="Proteomes" id="UP000182598">
    <property type="component" value="Unassembled WGS sequence"/>
</dbReference>
<name>A0A0K6GVG8_9GAMM</name>
<dbReference type="PROSITE" id="PS00197">
    <property type="entry name" value="2FE2S_FER_1"/>
    <property type="match status" value="1"/>
</dbReference>
<dbReference type="InterPro" id="IPR006058">
    <property type="entry name" value="2Fe2S_fd_BS"/>
</dbReference>
<reference evidence="4" key="1">
    <citation type="submission" date="2015-08" db="EMBL/GenBank/DDBJ databases">
        <authorList>
            <person name="Varghese N."/>
        </authorList>
    </citation>
    <scope>NUCLEOTIDE SEQUENCE [LARGE SCALE GENOMIC DNA]</scope>
    <source>
        <strain evidence="4">DSM 27808</strain>
    </source>
</reference>
<dbReference type="AlphaFoldDB" id="A0A0K6GVG8"/>
<dbReference type="InterPro" id="IPR036010">
    <property type="entry name" value="2Fe-2S_ferredoxin-like_sf"/>
</dbReference>
<dbReference type="InterPro" id="IPR001041">
    <property type="entry name" value="2Fe-2S_ferredoxin-type"/>
</dbReference>
<dbReference type="Pfam" id="PF00111">
    <property type="entry name" value="Fer2"/>
    <property type="match status" value="1"/>
</dbReference>
<accession>A0A0K6GVG8</accession>
<dbReference type="SUPFAM" id="SSF54292">
    <property type="entry name" value="2Fe-2S ferredoxin-like"/>
    <property type="match status" value="1"/>
</dbReference>
<keyword evidence="1" id="KW-0830">Ubiquinone</keyword>